<reference evidence="8" key="1">
    <citation type="submission" date="2019-10" db="EMBL/GenBank/DDBJ databases">
        <title>The sequence and de novo assembly of the wild yak genome.</title>
        <authorList>
            <person name="Liu Y."/>
        </authorList>
    </citation>
    <scope>NUCLEOTIDE SEQUENCE [LARGE SCALE GENOMIC DNA]</scope>
    <source>
        <strain evidence="8">WY2019</strain>
    </source>
</reference>
<dbReference type="GO" id="GO:0005737">
    <property type="term" value="C:cytoplasm"/>
    <property type="evidence" value="ECO:0007669"/>
    <property type="project" value="TreeGrafter"/>
</dbReference>
<dbReference type="InterPro" id="IPR001164">
    <property type="entry name" value="ArfGAP_dom"/>
</dbReference>
<evidence type="ECO:0000259" key="7">
    <source>
        <dbReference type="PROSITE" id="PS50115"/>
    </source>
</evidence>
<organism evidence="8 9">
    <name type="scientific">Bos mutus</name>
    <name type="common">wild yak</name>
    <dbReference type="NCBI Taxonomy" id="72004"/>
    <lineage>
        <taxon>Eukaryota</taxon>
        <taxon>Metazoa</taxon>
        <taxon>Chordata</taxon>
        <taxon>Craniata</taxon>
        <taxon>Vertebrata</taxon>
        <taxon>Euteleostomi</taxon>
        <taxon>Mammalia</taxon>
        <taxon>Eutheria</taxon>
        <taxon>Laurasiatheria</taxon>
        <taxon>Artiodactyla</taxon>
        <taxon>Ruminantia</taxon>
        <taxon>Pecora</taxon>
        <taxon>Bovidae</taxon>
        <taxon>Bovinae</taxon>
        <taxon>Bos</taxon>
    </lineage>
</organism>
<dbReference type="FunFam" id="1.10.220.150:FF:000009">
    <property type="entry name" value="stromal membrane-associated protein 1 isoform X1"/>
    <property type="match status" value="1"/>
</dbReference>
<accession>A0A6B0RJG1</accession>
<dbReference type="EMBL" id="VBQZ03000044">
    <property type="protein sequence ID" value="MXQ88164.1"/>
    <property type="molecule type" value="Genomic_DNA"/>
</dbReference>
<keyword evidence="3 5" id="KW-0863">Zinc-finger</keyword>
<feature type="compositionally biased region" description="Low complexity" evidence="6">
    <location>
        <begin position="321"/>
        <end position="333"/>
    </location>
</feature>
<dbReference type="Gene3D" id="1.10.220.150">
    <property type="entry name" value="Arf GTPase activating protein"/>
    <property type="match status" value="1"/>
</dbReference>
<gene>
    <name evidence="8" type="ORF">E5288_WYG016989</name>
</gene>
<feature type="compositionally biased region" description="Basic and acidic residues" evidence="6">
    <location>
        <begin position="262"/>
        <end position="274"/>
    </location>
</feature>
<evidence type="ECO:0000256" key="4">
    <source>
        <dbReference type="ARBA" id="ARBA00022833"/>
    </source>
</evidence>
<dbReference type="PANTHER" id="PTHR45705">
    <property type="entry name" value="FI20236P1"/>
    <property type="match status" value="1"/>
</dbReference>
<keyword evidence="4" id="KW-0862">Zinc</keyword>
<dbReference type="Pfam" id="PF01412">
    <property type="entry name" value="ArfGap"/>
    <property type="match status" value="1"/>
</dbReference>
<dbReference type="GO" id="GO:0005096">
    <property type="term" value="F:GTPase activator activity"/>
    <property type="evidence" value="ECO:0007669"/>
    <property type="project" value="UniProtKB-KW"/>
</dbReference>
<dbReference type="PROSITE" id="PS50115">
    <property type="entry name" value="ARFGAP"/>
    <property type="match status" value="1"/>
</dbReference>
<name>A0A6B0RJG1_9CETA</name>
<dbReference type="InterPro" id="IPR037278">
    <property type="entry name" value="ARFGAP/RecO"/>
</dbReference>
<dbReference type="SMART" id="SM00105">
    <property type="entry name" value="ArfGap"/>
    <property type="match status" value="1"/>
</dbReference>
<dbReference type="SUPFAM" id="SSF57863">
    <property type="entry name" value="ArfGap/RecO-like zinc finger"/>
    <property type="match status" value="1"/>
</dbReference>
<evidence type="ECO:0000256" key="6">
    <source>
        <dbReference type="SAM" id="MobiDB-lite"/>
    </source>
</evidence>
<feature type="compositionally biased region" description="Basic and acidic residues" evidence="6">
    <location>
        <begin position="355"/>
        <end position="364"/>
    </location>
</feature>
<dbReference type="GO" id="GO:0008270">
    <property type="term" value="F:zinc ion binding"/>
    <property type="evidence" value="ECO:0007669"/>
    <property type="project" value="UniProtKB-KW"/>
</dbReference>
<evidence type="ECO:0000256" key="2">
    <source>
        <dbReference type="ARBA" id="ARBA00022723"/>
    </source>
</evidence>
<dbReference type="PRINTS" id="PR00405">
    <property type="entry name" value="REVINTRACTNG"/>
</dbReference>
<protein>
    <recommendedName>
        <fullName evidence="7">Arf-GAP domain-containing protein</fullName>
    </recommendedName>
</protein>
<evidence type="ECO:0000313" key="9">
    <source>
        <dbReference type="Proteomes" id="UP000322234"/>
    </source>
</evidence>
<dbReference type="AlphaFoldDB" id="A0A6B0RJG1"/>
<evidence type="ECO:0000256" key="1">
    <source>
        <dbReference type="ARBA" id="ARBA00022468"/>
    </source>
</evidence>
<feature type="domain" description="Arf-GAP" evidence="7">
    <location>
        <begin position="126"/>
        <end position="239"/>
    </location>
</feature>
<keyword evidence="1" id="KW-0343">GTPase activation</keyword>
<dbReference type="PANTHER" id="PTHR45705:SF4">
    <property type="entry name" value="STROMAL MEMBRANE-ASSOCIATED PROTEIN 2"/>
    <property type="match status" value="1"/>
</dbReference>
<dbReference type="InterPro" id="IPR051718">
    <property type="entry name" value="ARF_GTPase-activating"/>
</dbReference>
<keyword evidence="9" id="KW-1185">Reference proteome</keyword>
<evidence type="ECO:0000256" key="5">
    <source>
        <dbReference type="PROSITE-ProRule" id="PRU00288"/>
    </source>
</evidence>
<proteinExistence type="predicted"/>
<dbReference type="Proteomes" id="UP000322234">
    <property type="component" value="Unassembled WGS sequence"/>
</dbReference>
<feature type="region of interest" description="Disordered" evidence="6">
    <location>
        <begin position="321"/>
        <end position="364"/>
    </location>
</feature>
<feature type="region of interest" description="Disordered" evidence="6">
    <location>
        <begin position="262"/>
        <end position="283"/>
    </location>
</feature>
<keyword evidence="2" id="KW-0479">Metal-binding</keyword>
<evidence type="ECO:0000313" key="8">
    <source>
        <dbReference type="EMBL" id="MXQ88164.1"/>
    </source>
</evidence>
<dbReference type="InterPro" id="IPR038508">
    <property type="entry name" value="ArfGAP_dom_sf"/>
</dbReference>
<comment type="caution">
    <text evidence="8">The sequence shown here is derived from an EMBL/GenBank/DDBJ whole genome shotgun (WGS) entry which is preliminary data.</text>
</comment>
<sequence>MTGKSVKDVDRYQAVLANLLLEEDNKFCADCQSKGAVEIHQNLAALLEALFVPLEQSVDSGSDALGLELAFLSNKSILWSCIVLVYTYECVNMPLSPEVDERYMADLLCKSGDLKGRKIFLEDKPECIKIIAMSYKRPRWASWNIGVFICIRCAGIHRNLGVHISRVKSVNLDQWTQEQIQCMQEMGNGKANRLYEAYLPETFRRPQIDHAVEGFIRDKYEKKKYMDRSLDINAFRKEKDNKWKRGSEPAPEKKMEPVVFEKVKMPQKKEDPQLPRKTSPKSKAPVVDLLGLDAPVSCSIANGKTSNTLEKDLDLLASVSSPSSSVSRKVVGSMPTPGSAGSVPENLNLFPEPGSKLEETSKKQLSKDSILSLYGSQTPQMPTQAMFMAPAQMAYPTAYPSFPGVTPPNSLMGSMMPPPVGMVAQPGASGMVAPMAMPAGYMGGMQASMMGVPNGMMTTQQASYMAGMAAMPQTMYGVQPAQQLQWNLTQMTQQMAGMNFCGTNGMLSYGQSMNGGNGQAANQTLSPQMWK</sequence>
<evidence type="ECO:0000256" key="3">
    <source>
        <dbReference type="ARBA" id="ARBA00022771"/>
    </source>
</evidence>